<sequence>MLVRFRPLALLLMSLFCLASQPLVAQETATSGEQFSIPATDEGLPGEGPIRRYDWFKNLWKNKRSGWAKQIEKDQNAVVFLGDSITQGWGDNMGGSFGDMKVANRGISGDTTRGMLVRLDEDVLSLNPKAVVMLMGTNDLEEGASPETIAGNVKLIIAELKKHNADMPIVLCEVFPSSASKKRPADKIKQINQLYKEAVKGDPQITVVDTWTLFANENGDAKKEEFPDLLHPNQEGYAMWAAALRPIFATLGYLETNADDFEVEPGFESLFNGKDLTGWMFKANPEREGKKTSIAWPVFKEDIVFDGKTESSDGRYQAVNGRLVVTTPTEGRRIQQLWTTREFPKDFILKLEFRATPNADSGVFLRQPQLQCRDYLLAGPYKDLKNYKPQKWNEMVVTVKDNVAHCTCNGEVLEEAYKLPETGPIGLEGDRGQMEYRRIRVKQLP</sequence>
<evidence type="ECO:0000259" key="2">
    <source>
        <dbReference type="Pfam" id="PF06439"/>
    </source>
</evidence>
<dbReference type="Gene3D" id="3.40.50.1110">
    <property type="entry name" value="SGNH hydrolase"/>
    <property type="match status" value="1"/>
</dbReference>
<feature type="signal peptide" evidence="1">
    <location>
        <begin position="1"/>
        <end position="25"/>
    </location>
</feature>
<dbReference type="Gene3D" id="2.60.120.560">
    <property type="entry name" value="Exo-inulinase, domain 1"/>
    <property type="match status" value="2"/>
</dbReference>
<dbReference type="InterPro" id="IPR036514">
    <property type="entry name" value="SGNH_hydro_sf"/>
</dbReference>
<feature type="domain" description="3-keto-alpha-glucoside-1,2-lyase/3-keto-2-hydroxy-glucal hydratase" evidence="2">
    <location>
        <begin position="266"/>
        <end position="442"/>
    </location>
</feature>
<accession>A0A2S8FBT2</accession>
<name>A0A2S8FBT2_9BACT</name>
<evidence type="ECO:0000259" key="3">
    <source>
        <dbReference type="Pfam" id="PF13472"/>
    </source>
</evidence>
<dbReference type="InterPro" id="IPR051532">
    <property type="entry name" value="Ester_Hydrolysis_Enzymes"/>
</dbReference>
<dbReference type="OrthoDB" id="2513075at2"/>
<dbReference type="PANTHER" id="PTHR30383">
    <property type="entry name" value="THIOESTERASE 1/PROTEASE 1/LYSOPHOSPHOLIPASE L1"/>
    <property type="match status" value="1"/>
</dbReference>
<evidence type="ECO:0000313" key="4">
    <source>
        <dbReference type="EMBL" id="PQO29618.1"/>
    </source>
</evidence>
<dbReference type="PANTHER" id="PTHR30383:SF32">
    <property type="entry name" value="SGNH-HYDROLASE"/>
    <property type="match status" value="1"/>
</dbReference>
<evidence type="ECO:0000313" key="5">
    <source>
        <dbReference type="Proteomes" id="UP000238322"/>
    </source>
</evidence>
<dbReference type="InterPro" id="IPR013830">
    <property type="entry name" value="SGNH_hydro"/>
</dbReference>
<organism evidence="4 5">
    <name type="scientific">Blastopirellula marina</name>
    <dbReference type="NCBI Taxonomy" id="124"/>
    <lineage>
        <taxon>Bacteria</taxon>
        <taxon>Pseudomonadati</taxon>
        <taxon>Planctomycetota</taxon>
        <taxon>Planctomycetia</taxon>
        <taxon>Pirellulales</taxon>
        <taxon>Pirellulaceae</taxon>
        <taxon>Blastopirellula</taxon>
    </lineage>
</organism>
<dbReference type="Pfam" id="PF13472">
    <property type="entry name" value="Lipase_GDSL_2"/>
    <property type="match status" value="1"/>
</dbReference>
<dbReference type="GO" id="GO:0004622">
    <property type="term" value="F:phosphatidylcholine lysophospholipase activity"/>
    <property type="evidence" value="ECO:0007669"/>
    <property type="project" value="TreeGrafter"/>
</dbReference>
<protein>
    <submittedName>
        <fullName evidence="4">G-D-S-L family lipolytic protein</fullName>
    </submittedName>
</protein>
<dbReference type="Pfam" id="PF06439">
    <property type="entry name" value="3keto-disac_hyd"/>
    <property type="match status" value="1"/>
</dbReference>
<feature type="chain" id="PRO_5015578055" evidence="1">
    <location>
        <begin position="26"/>
        <end position="445"/>
    </location>
</feature>
<dbReference type="SUPFAM" id="SSF52266">
    <property type="entry name" value="SGNH hydrolase"/>
    <property type="match status" value="1"/>
</dbReference>
<proteinExistence type="predicted"/>
<reference evidence="4 5" key="1">
    <citation type="submission" date="2018-02" db="EMBL/GenBank/DDBJ databases">
        <title>Comparative genomes isolates from brazilian mangrove.</title>
        <authorList>
            <person name="Araujo J.E."/>
            <person name="Taketani R.G."/>
            <person name="Silva M.C.P."/>
            <person name="Loureco M.V."/>
            <person name="Andreote F.D."/>
        </authorList>
    </citation>
    <scope>NUCLEOTIDE SEQUENCE [LARGE SCALE GENOMIC DNA]</scope>
    <source>
        <strain evidence="4 5">Hex-1 MGV</strain>
    </source>
</reference>
<dbReference type="InterPro" id="IPR010496">
    <property type="entry name" value="AL/BT2_dom"/>
</dbReference>
<feature type="domain" description="SGNH hydrolase-type esterase" evidence="3">
    <location>
        <begin position="80"/>
        <end position="238"/>
    </location>
</feature>
<gene>
    <name evidence="4" type="ORF">C5Y83_26545</name>
</gene>
<keyword evidence="1" id="KW-0732">Signal</keyword>
<comment type="caution">
    <text evidence="4">The sequence shown here is derived from an EMBL/GenBank/DDBJ whole genome shotgun (WGS) entry which is preliminary data.</text>
</comment>
<dbReference type="Proteomes" id="UP000238322">
    <property type="component" value="Unassembled WGS sequence"/>
</dbReference>
<dbReference type="RefSeq" id="WP_105332812.1">
    <property type="nucleotide sequence ID" value="NZ_PUHY01000015.1"/>
</dbReference>
<dbReference type="EMBL" id="PUHY01000015">
    <property type="protein sequence ID" value="PQO29618.1"/>
    <property type="molecule type" value="Genomic_DNA"/>
</dbReference>
<dbReference type="CDD" id="cd01828">
    <property type="entry name" value="sialate_O-acetylesterase_like2"/>
    <property type="match status" value="1"/>
</dbReference>
<evidence type="ECO:0000256" key="1">
    <source>
        <dbReference type="SAM" id="SignalP"/>
    </source>
</evidence>
<dbReference type="AlphaFoldDB" id="A0A2S8FBT2"/>